<dbReference type="Proteomes" id="UP000095087">
    <property type="component" value="Unassembled WGS sequence"/>
</dbReference>
<proteinExistence type="predicted"/>
<dbReference type="OrthoDB" id="9937077at2"/>
<protein>
    <submittedName>
        <fullName evidence="1">Uncharacterized protein</fullName>
    </submittedName>
</protein>
<reference evidence="1 2" key="1">
    <citation type="submission" date="2016-07" db="EMBL/GenBank/DDBJ databases">
        <title>Draft genome sequence of Methyloligella halotolerans C2T (VKM B-2706T=CCUG 61687T=DSM 25045T), a halotolerant polyhydroxybutyrate accumulating methylotroph.</title>
        <authorList>
            <person name="Vasilenko O.V."/>
            <person name="Doronina N.V."/>
            <person name="Poroshina M.N."/>
            <person name="Tarlachkov S.V."/>
            <person name="Trotsenko Y.A."/>
        </authorList>
    </citation>
    <scope>NUCLEOTIDE SEQUENCE [LARGE SCALE GENOMIC DNA]</scope>
    <source>
        <strain evidence="1 2">VKM B-2706</strain>
    </source>
</reference>
<dbReference type="RefSeq" id="WP_069096194.1">
    <property type="nucleotide sequence ID" value="NZ_MASI01000011.1"/>
</dbReference>
<accession>A0A1E2RV08</accession>
<evidence type="ECO:0000313" key="2">
    <source>
        <dbReference type="Proteomes" id="UP000095087"/>
    </source>
</evidence>
<comment type="caution">
    <text evidence="1">The sequence shown here is derived from an EMBL/GenBank/DDBJ whole genome shotgun (WGS) entry which is preliminary data.</text>
</comment>
<dbReference type="AlphaFoldDB" id="A0A1E2RV08"/>
<gene>
    <name evidence="1" type="ORF">A7A08_03057</name>
</gene>
<name>A0A1E2RV08_9HYPH</name>
<keyword evidence="2" id="KW-1185">Reference proteome</keyword>
<evidence type="ECO:0000313" key="1">
    <source>
        <dbReference type="EMBL" id="ODA66043.1"/>
    </source>
</evidence>
<sequence>MLISLCTELGEQRVYITRFASVLSYFTADEDTGGVTLHTEPGLMAWPSEYERNVEAVRQAIVASVAERLGVDPTRLFSVSMAALKEIAAPELPEHYRYARRSKNRAYPAR</sequence>
<organism evidence="1 2">
    <name type="scientific">Methyloligella halotolerans</name>
    <dbReference type="NCBI Taxonomy" id="1177755"/>
    <lineage>
        <taxon>Bacteria</taxon>
        <taxon>Pseudomonadati</taxon>
        <taxon>Pseudomonadota</taxon>
        <taxon>Alphaproteobacteria</taxon>
        <taxon>Hyphomicrobiales</taxon>
        <taxon>Hyphomicrobiaceae</taxon>
        <taxon>Methyloligella</taxon>
    </lineage>
</organism>
<dbReference type="EMBL" id="MASI01000011">
    <property type="protein sequence ID" value="ODA66043.1"/>
    <property type="molecule type" value="Genomic_DNA"/>
</dbReference>